<organism evidence="1">
    <name type="scientific">hydrothermal vent metagenome</name>
    <dbReference type="NCBI Taxonomy" id="652676"/>
    <lineage>
        <taxon>unclassified sequences</taxon>
        <taxon>metagenomes</taxon>
        <taxon>ecological metagenomes</taxon>
    </lineage>
</organism>
<evidence type="ECO:0000313" key="1">
    <source>
        <dbReference type="EMBL" id="VAX17190.1"/>
    </source>
</evidence>
<dbReference type="AlphaFoldDB" id="A0A3B1C2T8"/>
<name>A0A3B1C2T8_9ZZZZ</name>
<sequence length="103" mass="10902">MVLTTCNPPLIEVDLIPSNGGAEPVIMDRKNEAGIARFSVSKIKLSPWKLFFPVAGSILIEPPGPPATAATTAPVLLMISSLYRSLSRASRMAPEKGLSAPET</sequence>
<protein>
    <submittedName>
        <fullName evidence="1">Uncharacterized protein</fullName>
    </submittedName>
</protein>
<dbReference type="EMBL" id="UOGB01000083">
    <property type="protein sequence ID" value="VAX17190.1"/>
    <property type="molecule type" value="Genomic_DNA"/>
</dbReference>
<accession>A0A3B1C2T8</accession>
<proteinExistence type="predicted"/>
<reference evidence="1" key="1">
    <citation type="submission" date="2018-06" db="EMBL/GenBank/DDBJ databases">
        <authorList>
            <person name="Zhirakovskaya E."/>
        </authorList>
    </citation>
    <scope>NUCLEOTIDE SEQUENCE</scope>
</reference>
<gene>
    <name evidence="1" type="ORF">MNBD_NITROSPINAE03-1253</name>
</gene>